<dbReference type="SFLD" id="SFLDG01135">
    <property type="entry name" value="C1.5.6:_HAD__Beta-PGM__Phospha"/>
    <property type="match status" value="1"/>
</dbReference>
<dbReference type="NCBIfam" id="TIGR01509">
    <property type="entry name" value="HAD-SF-IA-v3"/>
    <property type="match status" value="1"/>
</dbReference>
<dbReference type="SFLD" id="SFLDS00003">
    <property type="entry name" value="Haloacid_Dehalogenase"/>
    <property type="match status" value="1"/>
</dbReference>
<dbReference type="SFLD" id="SFLDG01129">
    <property type="entry name" value="C1.5:_HAD__Beta-PGM__Phosphata"/>
    <property type="match status" value="1"/>
</dbReference>
<dbReference type="InterPro" id="IPR006439">
    <property type="entry name" value="HAD-SF_hydro_IA"/>
</dbReference>
<dbReference type="InterPro" id="IPR051600">
    <property type="entry name" value="Beta-PGM-like"/>
</dbReference>
<dbReference type="GO" id="GO:0016787">
    <property type="term" value="F:hydrolase activity"/>
    <property type="evidence" value="ECO:0007669"/>
    <property type="project" value="UniProtKB-KW"/>
</dbReference>
<gene>
    <name evidence="5" type="ORF">GHK24_07280</name>
</gene>
<evidence type="ECO:0000256" key="4">
    <source>
        <dbReference type="ARBA" id="ARBA00022842"/>
    </source>
</evidence>
<evidence type="ECO:0000313" key="6">
    <source>
        <dbReference type="Proteomes" id="UP000480275"/>
    </source>
</evidence>
<keyword evidence="4" id="KW-0460">Magnesium</keyword>
<dbReference type="Gene3D" id="1.10.150.240">
    <property type="entry name" value="Putative phosphatase, domain 2"/>
    <property type="match status" value="1"/>
</dbReference>
<dbReference type="InterPro" id="IPR036412">
    <property type="entry name" value="HAD-like_sf"/>
</dbReference>
<dbReference type="PANTHER" id="PTHR46193">
    <property type="entry name" value="6-PHOSPHOGLUCONATE PHOSPHATASE"/>
    <property type="match status" value="1"/>
</dbReference>
<organism evidence="5 6">
    <name type="scientific">Rhodocyclus tenuis</name>
    <name type="common">Rhodospirillum tenue</name>
    <dbReference type="NCBI Taxonomy" id="1066"/>
    <lineage>
        <taxon>Bacteria</taxon>
        <taxon>Pseudomonadati</taxon>
        <taxon>Pseudomonadota</taxon>
        <taxon>Betaproteobacteria</taxon>
        <taxon>Rhodocyclales</taxon>
        <taxon>Rhodocyclaceae</taxon>
        <taxon>Rhodocyclus</taxon>
    </lineage>
</organism>
<dbReference type="SUPFAM" id="SSF56784">
    <property type="entry name" value="HAD-like"/>
    <property type="match status" value="1"/>
</dbReference>
<evidence type="ECO:0000313" key="5">
    <source>
        <dbReference type="EMBL" id="MQY51570.1"/>
    </source>
</evidence>
<dbReference type="InterPro" id="IPR023214">
    <property type="entry name" value="HAD_sf"/>
</dbReference>
<evidence type="ECO:0000256" key="3">
    <source>
        <dbReference type="ARBA" id="ARBA00022723"/>
    </source>
</evidence>
<evidence type="ECO:0000256" key="1">
    <source>
        <dbReference type="ARBA" id="ARBA00001946"/>
    </source>
</evidence>
<comment type="cofactor">
    <cofactor evidence="1">
        <name>Mg(2+)</name>
        <dbReference type="ChEBI" id="CHEBI:18420"/>
    </cofactor>
</comment>
<keyword evidence="3" id="KW-0479">Metal-binding</keyword>
<evidence type="ECO:0000256" key="2">
    <source>
        <dbReference type="ARBA" id="ARBA00006171"/>
    </source>
</evidence>
<proteinExistence type="inferred from homology"/>
<dbReference type="EMBL" id="WIXJ01000004">
    <property type="protein sequence ID" value="MQY51570.1"/>
    <property type="molecule type" value="Genomic_DNA"/>
</dbReference>
<dbReference type="InterPro" id="IPR023198">
    <property type="entry name" value="PGP-like_dom2"/>
</dbReference>
<comment type="similarity">
    <text evidence="2">Belongs to the HAD-like hydrolase superfamily. CbbY/CbbZ/Gph/YieH family.</text>
</comment>
<dbReference type="GO" id="GO:0046872">
    <property type="term" value="F:metal ion binding"/>
    <property type="evidence" value="ECO:0007669"/>
    <property type="project" value="UniProtKB-KW"/>
</dbReference>
<dbReference type="PANTHER" id="PTHR46193:SF10">
    <property type="entry name" value="6-PHOSPHOGLUCONATE PHOSPHATASE"/>
    <property type="match status" value="1"/>
</dbReference>
<name>A0A6L5JYA7_RHOTE</name>
<comment type="caution">
    <text evidence="5">The sequence shown here is derived from an EMBL/GenBank/DDBJ whole genome shotgun (WGS) entry which is preliminary data.</text>
</comment>
<dbReference type="Proteomes" id="UP000480275">
    <property type="component" value="Unassembled WGS sequence"/>
</dbReference>
<accession>A0A6L5JYA7</accession>
<dbReference type="Pfam" id="PF00702">
    <property type="entry name" value="Hydrolase"/>
    <property type="match status" value="1"/>
</dbReference>
<protein>
    <submittedName>
        <fullName evidence="5">HAD-IA family hydrolase</fullName>
    </submittedName>
</protein>
<dbReference type="AlphaFoldDB" id="A0A6L5JYA7"/>
<reference evidence="5 6" key="1">
    <citation type="submission" date="2019-10" db="EMBL/GenBank/DDBJ databases">
        <title>Whole-genome sequence of the purple nonsulfur photosynthetic bacterium Rhodocyclus tenuis.</title>
        <authorList>
            <person name="Kyndt J.A."/>
            <person name="Meyer T.E."/>
        </authorList>
    </citation>
    <scope>NUCLEOTIDE SEQUENCE [LARGE SCALE GENOMIC DNA]</scope>
    <source>
        <strain evidence="5 6">DSM 110</strain>
    </source>
</reference>
<dbReference type="Gene3D" id="3.40.50.1000">
    <property type="entry name" value="HAD superfamily/HAD-like"/>
    <property type="match status" value="1"/>
</dbReference>
<keyword evidence="5" id="KW-0378">Hydrolase</keyword>
<sequence>MNASIEAIIFDCDGTLVDSETPGLDVLHELAQAEGISFSRAEAHAQFRGVRIDDCIDWILSQRANRLSSVPAASAAALPVQRGASLAPNDVRAGESAAHFRTRFLQQFRHASTQRFREGISALPGAAELLARLQRPFCVATNGPREKAELTLRLTGLRDYFGAHVYSAYEVGSFKPDPGLFLHAAAALATPPAACAVIEDSLPGLQAGVAAGMQVFSLHPPAGLPAALAARLVFIESLADFDRRLHG</sequence>